<evidence type="ECO:0000256" key="1">
    <source>
        <dbReference type="SAM" id="MobiDB-lite"/>
    </source>
</evidence>
<sequence>MAVVAVVVVECSVVRMWEVVDVVVKVTAWQCEAKYNGCTLSVRVYIEPKHVLRPSRHHEGTKTTGGTALHGPFPRHCPTKGDGVRQEGTVKQGGRVRQVAR</sequence>
<accession>A0A5B7HNM0</accession>
<organism evidence="2 3">
    <name type="scientific">Portunus trituberculatus</name>
    <name type="common">Swimming crab</name>
    <name type="synonym">Neptunus trituberculatus</name>
    <dbReference type="NCBI Taxonomy" id="210409"/>
    <lineage>
        <taxon>Eukaryota</taxon>
        <taxon>Metazoa</taxon>
        <taxon>Ecdysozoa</taxon>
        <taxon>Arthropoda</taxon>
        <taxon>Crustacea</taxon>
        <taxon>Multicrustacea</taxon>
        <taxon>Malacostraca</taxon>
        <taxon>Eumalacostraca</taxon>
        <taxon>Eucarida</taxon>
        <taxon>Decapoda</taxon>
        <taxon>Pleocyemata</taxon>
        <taxon>Brachyura</taxon>
        <taxon>Eubrachyura</taxon>
        <taxon>Portunoidea</taxon>
        <taxon>Portunidae</taxon>
        <taxon>Portuninae</taxon>
        <taxon>Portunus</taxon>
    </lineage>
</organism>
<evidence type="ECO:0000313" key="2">
    <source>
        <dbReference type="EMBL" id="MPC71546.1"/>
    </source>
</evidence>
<evidence type="ECO:0000313" key="3">
    <source>
        <dbReference type="Proteomes" id="UP000324222"/>
    </source>
</evidence>
<feature type="region of interest" description="Disordered" evidence="1">
    <location>
        <begin position="55"/>
        <end position="101"/>
    </location>
</feature>
<protein>
    <submittedName>
        <fullName evidence="2">Uncharacterized protein</fullName>
    </submittedName>
</protein>
<dbReference type="AlphaFoldDB" id="A0A5B7HNM0"/>
<name>A0A5B7HNM0_PORTR</name>
<comment type="caution">
    <text evidence="2">The sequence shown here is derived from an EMBL/GenBank/DDBJ whole genome shotgun (WGS) entry which is preliminary data.</text>
</comment>
<reference evidence="2 3" key="1">
    <citation type="submission" date="2019-05" db="EMBL/GenBank/DDBJ databases">
        <title>Another draft genome of Portunus trituberculatus and its Hox gene families provides insights of decapod evolution.</title>
        <authorList>
            <person name="Jeong J.-H."/>
            <person name="Song I."/>
            <person name="Kim S."/>
            <person name="Choi T."/>
            <person name="Kim D."/>
            <person name="Ryu S."/>
            <person name="Kim W."/>
        </authorList>
    </citation>
    <scope>NUCLEOTIDE SEQUENCE [LARGE SCALE GENOMIC DNA]</scope>
    <source>
        <tissue evidence="2">Muscle</tissue>
    </source>
</reference>
<keyword evidence="3" id="KW-1185">Reference proteome</keyword>
<proteinExistence type="predicted"/>
<dbReference type="EMBL" id="VSRR010033082">
    <property type="protein sequence ID" value="MPC71546.1"/>
    <property type="molecule type" value="Genomic_DNA"/>
</dbReference>
<dbReference type="Proteomes" id="UP000324222">
    <property type="component" value="Unassembled WGS sequence"/>
</dbReference>
<gene>
    <name evidence="2" type="ORF">E2C01_065824</name>
</gene>